<dbReference type="AlphaFoldDB" id="A0A6L9Y443"/>
<sequence>MPYRKYSELAELVEMMSMAVTSGRFMNKLDDGTYYNLQDSYETFPVKKFENAKKSYAQGIEEDEELLFLFDITLFGSATDGMIITNKKIYFKDFLEDPECIDYVEIDKIIDRKISDEECEMTLCHKGKATKIKIPRFQFFDHHFIQFIAGYAEILQQNNHLLAQGKAVLKDGVDNITDIIFDAFWNGKKVEKIR</sequence>
<protein>
    <submittedName>
        <fullName evidence="1">Uncharacterized protein</fullName>
    </submittedName>
</protein>
<dbReference type="RefSeq" id="WP_163763940.1">
    <property type="nucleotide sequence ID" value="NZ_JAAGYR010000003.1"/>
</dbReference>
<organism evidence="1 2">
    <name type="scientific">Pelistega ratti</name>
    <dbReference type="NCBI Taxonomy" id="2652177"/>
    <lineage>
        <taxon>Bacteria</taxon>
        <taxon>Pseudomonadati</taxon>
        <taxon>Pseudomonadota</taxon>
        <taxon>Betaproteobacteria</taxon>
        <taxon>Burkholderiales</taxon>
        <taxon>Alcaligenaceae</taxon>
        <taxon>Pelistega</taxon>
    </lineage>
</organism>
<dbReference type="EMBL" id="JAAGYR010000003">
    <property type="protein sequence ID" value="NEN75232.1"/>
    <property type="molecule type" value="Genomic_DNA"/>
</dbReference>
<comment type="caution">
    <text evidence="1">The sequence shown here is derived from an EMBL/GenBank/DDBJ whole genome shotgun (WGS) entry which is preliminary data.</text>
</comment>
<evidence type="ECO:0000313" key="1">
    <source>
        <dbReference type="EMBL" id="NEN75232.1"/>
    </source>
</evidence>
<accession>A0A6L9Y443</accession>
<gene>
    <name evidence="1" type="ORF">F9B74_02670</name>
</gene>
<name>A0A6L9Y443_9BURK</name>
<proteinExistence type="predicted"/>
<keyword evidence="2" id="KW-1185">Reference proteome</keyword>
<dbReference type="Proteomes" id="UP000477651">
    <property type="component" value="Unassembled WGS sequence"/>
</dbReference>
<evidence type="ECO:0000313" key="2">
    <source>
        <dbReference type="Proteomes" id="UP000477651"/>
    </source>
</evidence>
<reference evidence="1 2" key="1">
    <citation type="submission" date="2020-02" db="EMBL/GenBank/DDBJ databases">
        <title>Pelistega sp. NLN82 were isolated from wild rodents of the Hainan Island.</title>
        <authorList>
            <person name="Niu N."/>
            <person name="Zhou J."/>
        </authorList>
    </citation>
    <scope>NUCLEOTIDE SEQUENCE [LARGE SCALE GENOMIC DNA]</scope>
    <source>
        <strain evidence="1 2">NLN82</strain>
    </source>
</reference>